<name>A0A7W9ST29_ARMRO</name>
<accession>A0A7W9ST29</accession>
<dbReference type="Gene3D" id="3.90.226.10">
    <property type="entry name" value="2-enoyl-CoA Hydratase, Chain A, domain 1"/>
    <property type="match status" value="1"/>
</dbReference>
<dbReference type="AlphaFoldDB" id="A0A7W9ST29"/>
<keyword evidence="3" id="KW-1185">Reference proteome</keyword>
<evidence type="ECO:0000313" key="2">
    <source>
        <dbReference type="EMBL" id="MBB6051699.1"/>
    </source>
</evidence>
<dbReference type="GO" id="GO:0003824">
    <property type="term" value="F:catalytic activity"/>
    <property type="evidence" value="ECO:0007669"/>
    <property type="project" value="UniProtKB-ARBA"/>
</dbReference>
<comment type="caution">
    <text evidence="2">The sequence shown here is derived from an EMBL/GenBank/DDBJ whole genome shotgun (WGS) entry which is preliminary data.</text>
</comment>
<dbReference type="SUPFAM" id="SSF52096">
    <property type="entry name" value="ClpP/crotonase"/>
    <property type="match status" value="1"/>
</dbReference>
<proteinExistence type="inferred from homology"/>
<comment type="similarity">
    <text evidence="1">Belongs to the enoyl-CoA hydratase/isomerase family.</text>
</comment>
<sequence>MTHALNALRQQHAPPFNGLTLHCKERLTPEALQKALTCVVTYLAEQFPNIPLEFFHCWVEHDSFLNDATPTSWETLQSEIASTDVLTQLFDNADTWVRHAFVAEGNAWLLRFHIDDDPNVSPRLGDFDLTIAIEHAINLHGMLQKLPLGEFEVTFPGAYFDLKEYGPSLLEVSGAFPVGRVTLNRPEVHNAFNERLIHELTTTIRRLGSTSWIEAIVLTGNGKSFCAGADLEWMGKMVGYSHDENLADAKTLQTLFETIAQCPKVVIAAVNGAAMGGGAGLVAACDYAIASDKATFAFSEVKLGIIPAVISPFVVEKIGLGAARAYFTTGRRFDAATALRLGLVQEVVPGEDLAAAVNSVLTDACSAGPKAIAASKQLLHGLAEGTADTAEAIASIRVSPEGQEGIRAFLEKRKPVWKRDS</sequence>
<reference evidence="2 3" key="1">
    <citation type="submission" date="2020-08" db="EMBL/GenBank/DDBJ databases">
        <title>Genomic Encyclopedia of Type Strains, Phase IV (KMG-IV): sequencing the most valuable type-strain genomes for metagenomic binning, comparative biology and taxonomic classification.</title>
        <authorList>
            <person name="Goeker M."/>
        </authorList>
    </citation>
    <scope>NUCLEOTIDE SEQUENCE [LARGE SCALE GENOMIC DNA]</scope>
    <source>
        <strain evidence="2 3">DSM 23562</strain>
    </source>
</reference>
<dbReference type="InterPro" id="IPR051683">
    <property type="entry name" value="Enoyl-CoA_Hydratase/Isomerase"/>
</dbReference>
<organism evidence="2 3">
    <name type="scientific">Armatimonas rosea</name>
    <dbReference type="NCBI Taxonomy" id="685828"/>
    <lineage>
        <taxon>Bacteria</taxon>
        <taxon>Bacillati</taxon>
        <taxon>Armatimonadota</taxon>
        <taxon>Armatimonadia</taxon>
        <taxon>Armatimonadales</taxon>
        <taxon>Armatimonadaceae</taxon>
        <taxon>Armatimonas</taxon>
    </lineage>
</organism>
<dbReference type="Proteomes" id="UP000520814">
    <property type="component" value="Unassembled WGS sequence"/>
</dbReference>
<evidence type="ECO:0000313" key="3">
    <source>
        <dbReference type="Proteomes" id="UP000520814"/>
    </source>
</evidence>
<dbReference type="Gene3D" id="1.10.12.10">
    <property type="entry name" value="Lyase 2-enoyl-coa Hydratase, Chain A, domain 2"/>
    <property type="match status" value="1"/>
</dbReference>
<dbReference type="InterPro" id="IPR014748">
    <property type="entry name" value="Enoyl-CoA_hydra_C"/>
</dbReference>
<dbReference type="CDD" id="cd06558">
    <property type="entry name" value="crotonase-like"/>
    <property type="match status" value="1"/>
</dbReference>
<dbReference type="PANTHER" id="PTHR42964:SF1">
    <property type="entry name" value="POLYKETIDE BIOSYNTHESIS ENOYL-COA HYDRATASE PKSH-RELATED"/>
    <property type="match status" value="1"/>
</dbReference>
<evidence type="ECO:0000256" key="1">
    <source>
        <dbReference type="ARBA" id="ARBA00005254"/>
    </source>
</evidence>
<dbReference type="InterPro" id="IPR029045">
    <property type="entry name" value="ClpP/crotonase-like_dom_sf"/>
</dbReference>
<gene>
    <name evidence="2" type="ORF">HNQ39_003509</name>
</gene>
<dbReference type="Pfam" id="PF00378">
    <property type="entry name" value="ECH_1"/>
    <property type="match status" value="1"/>
</dbReference>
<protein>
    <submittedName>
        <fullName evidence="2">Enoyl-CoA hydratase/carnithine racemase</fullName>
    </submittedName>
</protein>
<dbReference type="InterPro" id="IPR001753">
    <property type="entry name" value="Enoyl-CoA_hydra/iso"/>
</dbReference>
<dbReference type="PANTHER" id="PTHR42964">
    <property type="entry name" value="ENOYL-COA HYDRATASE"/>
    <property type="match status" value="1"/>
</dbReference>
<dbReference type="EMBL" id="JACHGW010000003">
    <property type="protein sequence ID" value="MBB6051699.1"/>
    <property type="molecule type" value="Genomic_DNA"/>
</dbReference>